<feature type="compositionally biased region" description="Polar residues" evidence="1">
    <location>
        <begin position="75"/>
        <end position="87"/>
    </location>
</feature>
<organism evidence="3 4">
    <name type="scientific">Phialophora macrospora</name>
    <dbReference type="NCBI Taxonomy" id="1851006"/>
    <lineage>
        <taxon>Eukaryota</taxon>
        <taxon>Fungi</taxon>
        <taxon>Dikarya</taxon>
        <taxon>Ascomycota</taxon>
        <taxon>Pezizomycotina</taxon>
        <taxon>Eurotiomycetes</taxon>
        <taxon>Chaetothyriomycetidae</taxon>
        <taxon>Chaetothyriales</taxon>
        <taxon>Herpotrichiellaceae</taxon>
        <taxon>Phialophora</taxon>
    </lineage>
</organism>
<dbReference type="EMBL" id="KN846956">
    <property type="protein sequence ID" value="KIW72359.1"/>
    <property type="molecule type" value="Genomic_DNA"/>
</dbReference>
<dbReference type="InterPro" id="IPR001810">
    <property type="entry name" value="F-box_dom"/>
</dbReference>
<dbReference type="STRING" id="5601.A0A0D2GJ15"/>
<evidence type="ECO:0000313" key="4">
    <source>
        <dbReference type="Proteomes" id="UP000054266"/>
    </source>
</evidence>
<reference evidence="3 4" key="1">
    <citation type="submission" date="2015-01" db="EMBL/GenBank/DDBJ databases">
        <title>The Genome Sequence of Capronia semiimmersa CBS27337.</title>
        <authorList>
            <consortium name="The Broad Institute Genomics Platform"/>
            <person name="Cuomo C."/>
            <person name="de Hoog S."/>
            <person name="Gorbushina A."/>
            <person name="Stielow B."/>
            <person name="Teixiera M."/>
            <person name="Abouelleil A."/>
            <person name="Chapman S.B."/>
            <person name="Priest M."/>
            <person name="Young S.K."/>
            <person name="Wortman J."/>
            <person name="Nusbaum C."/>
            <person name="Birren B."/>
        </authorList>
    </citation>
    <scope>NUCLEOTIDE SEQUENCE [LARGE SCALE GENOMIC DNA]</scope>
    <source>
        <strain evidence="3 4">CBS 27337</strain>
    </source>
</reference>
<feature type="domain" description="F-box" evidence="2">
    <location>
        <begin position="102"/>
        <end position="150"/>
    </location>
</feature>
<evidence type="ECO:0000259" key="2">
    <source>
        <dbReference type="PROSITE" id="PS50181"/>
    </source>
</evidence>
<keyword evidence="4" id="KW-1185">Reference proteome</keyword>
<dbReference type="Pfam" id="PF00646">
    <property type="entry name" value="F-box"/>
    <property type="match status" value="1"/>
</dbReference>
<dbReference type="HOGENOM" id="CLU_057718_0_0_1"/>
<dbReference type="SUPFAM" id="SSF81383">
    <property type="entry name" value="F-box domain"/>
    <property type="match status" value="1"/>
</dbReference>
<name>A0A0D2GJ15_9EURO</name>
<dbReference type="InterPro" id="IPR036047">
    <property type="entry name" value="F-box-like_dom_sf"/>
</dbReference>
<accession>A0A0D2GJ15</accession>
<feature type="compositionally biased region" description="Basic residues" evidence="1">
    <location>
        <begin position="9"/>
        <end position="18"/>
    </location>
</feature>
<protein>
    <recommendedName>
        <fullName evidence="2">F-box domain-containing protein</fullName>
    </recommendedName>
</protein>
<dbReference type="Proteomes" id="UP000054266">
    <property type="component" value="Unassembled WGS sequence"/>
</dbReference>
<gene>
    <name evidence="3" type="ORF">PV04_00558</name>
</gene>
<feature type="region of interest" description="Disordered" evidence="1">
    <location>
        <begin position="1"/>
        <end position="28"/>
    </location>
</feature>
<evidence type="ECO:0000313" key="3">
    <source>
        <dbReference type="EMBL" id="KIW72359.1"/>
    </source>
</evidence>
<dbReference type="AlphaFoldDB" id="A0A0D2GJ15"/>
<proteinExistence type="predicted"/>
<feature type="region of interest" description="Disordered" evidence="1">
    <location>
        <begin position="74"/>
        <end position="93"/>
    </location>
</feature>
<sequence length="408" mass="46123">MSFRMSLWKGKKNKKNKNRSAAASSGTLDLRPLGLQTASCRDITSPHPETCQQMNNPLRVRSGWSLLRRLLASMQKKSPQPGSQKGTAVTADTAEQQDHYDHNPLLDLPNELVLTVASFLDQESQLLLSLSCRRLRVLLNSHLDMALSDDRATKVRFLQLLELDHPEYLTCRSCGLLYLWRKMEFFQYNCPRANHHLVADILVSCGQFIQAGDNKYVWVRRGVVDLILRAYEHGPSHGLPVSFLNMSGHDHHGVSRTNEARLVDGQLIMASRMEVEAESGLEVQVMARLFLPNICLHLCATAGVIDKIWQTFEQAVASMIVGSEKSEVFKCPFCETDHQVHVKKTAGNRARIVLNVWRNYGRRYGNRLSTEQVFHRDPALRLDADTVSQRDVRAAFESKTGCIPSMET</sequence>
<dbReference type="PROSITE" id="PS50181">
    <property type="entry name" value="FBOX"/>
    <property type="match status" value="1"/>
</dbReference>
<evidence type="ECO:0000256" key="1">
    <source>
        <dbReference type="SAM" id="MobiDB-lite"/>
    </source>
</evidence>